<dbReference type="CDD" id="cd00037">
    <property type="entry name" value="CLECT"/>
    <property type="match status" value="1"/>
</dbReference>
<keyword evidence="3" id="KW-1185">Reference proteome</keyword>
<dbReference type="PROSITE" id="PS50041">
    <property type="entry name" value="C_TYPE_LECTIN_2"/>
    <property type="match status" value="1"/>
</dbReference>
<comment type="caution">
    <text evidence="2">The sequence shown here is derived from an EMBL/GenBank/DDBJ whole genome shotgun (WGS) entry which is preliminary data.</text>
</comment>
<feature type="domain" description="C-type lectin" evidence="1">
    <location>
        <begin position="89"/>
        <end position="201"/>
    </location>
</feature>
<dbReference type="InterPro" id="IPR016187">
    <property type="entry name" value="CTDL_fold"/>
</dbReference>
<dbReference type="PANTHER" id="PTHR22801:SF63">
    <property type="entry name" value="C-TYPE LECTIN DOMAIN-CONTAINING PROTEIN"/>
    <property type="match status" value="1"/>
</dbReference>
<dbReference type="InterPro" id="IPR001304">
    <property type="entry name" value="C-type_lectin-like"/>
</dbReference>
<dbReference type="InterPro" id="IPR050801">
    <property type="entry name" value="Ca-Dep_Lectins_ImmuneDev"/>
</dbReference>
<dbReference type="PANTHER" id="PTHR22801">
    <property type="entry name" value="LITHOSTATHINE"/>
    <property type="match status" value="1"/>
</dbReference>
<reference evidence="2 3" key="1">
    <citation type="submission" date="2022-12" db="EMBL/GenBank/DDBJ databases">
        <title>Chromosome-level genome assembly of true bugs.</title>
        <authorList>
            <person name="Ma L."/>
            <person name="Li H."/>
        </authorList>
    </citation>
    <scope>NUCLEOTIDE SEQUENCE [LARGE SCALE GENOMIC DNA]</scope>
    <source>
        <strain evidence="2">Lab_2022b</strain>
    </source>
</reference>
<dbReference type="EMBL" id="JAPXFL010000002">
    <property type="protein sequence ID" value="KAK9510043.1"/>
    <property type="molecule type" value="Genomic_DNA"/>
</dbReference>
<name>A0AAW1DGM0_9HEMI</name>
<protein>
    <recommendedName>
        <fullName evidence="1">C-type lectin domain-containing protein</fullName>
    </recommendedName>
</protein>
<organism evidence="2 3">
    <name type="scientific">Rhynocoris fuscipes</name>
    <dbReference type="NCBI Taxonomy" id="488301"/>
    <lineage>
        <taxon>Eukaryota</taxon>
        <taxon>Metazoa</taxon>
        <taxon>Ecdysozoa</taxon>
        <taxon>Arthropoda</taxon>
        <taxon>Hexapoda</taxon>
        <taxon>Insecta</taxon>
        <taxon>Pterygota</taxon>
        <taxon>Neoptera</taxon>
        <taxon>Paraneoptera</taxon>
        <taxon>Hemiptera</taxon>
        <taxon>Heteroptera</taxon>
        <taxon>Panheteroptera</taxon>
        <taxon>Cimicomorpha</taxon>
        <taxon>Reduviidae</taxon>
        <taxon>Harpactorinae</taxon>
        <taxon>Harpactorini</taxon>
        <taxon>Rhynocoris</taxon>
    </lineage>
</organism>
<evidence type="ECO:0000313" key="3">
    <source>
        <dbReference type="Proteomes" id="UP001461498"/>
    </source>
</evidence>
<evidence type="ECO:0000259" key="1">
    <source>
        <dbReference type="PROSITE" id="PS50041"/>
    </source>
</evidence>
<dbReference type="SUPFAM" id="SSF56436">
    <property type="entry name" value="C-type lectin-like"/>
    <property type="match status" value="1"/>
</dbReference>
<proteinExistence type="predicted"/>
<dbReference type="Proteomes" id="UP001461498">
    <property type="component" value="Unassembled WGS sequence"/>
</dbReference>
<dbReference type="InterPro" id="IPR016186">
    <property type="entry name" value="C-type_lectin-like/link_sf"/>
</dbReference>
<sequence>MIGARYYDNLDRCIDYAIRKKGFAINFVNTDLLHPISQNFSGETCLVYDCPEFDVQLSLNTNALYDYYSAYARPMPNTNVSCIPKLGIFQLHKIKANYSNAEQICIDEGGTLADITSRIYTEQLASLISSERIREAYVGLNRLQYPQEFLNSRGLPLNCVNYRAWAPGEPKPKDNANCVVLTSSMLWKVSTCDKELPFICELTPNGPYRPCLRHYSRS</sequence>
<gene>
    <name evidence="2" type="ORF">O3M35_004916</name>
</gene>
<dbReference type="Pfam" id="PF00059">
    <property type="entry name" value="Lectin_C"/>
    <property type="match status" value="1"/>
</dbReference>
<dbReference type="AlphaFoldDB" id="A0AAW1DGM0"/>
<dbReference type="SMART" id="SM00034">
    <property type="entry name" value="CLECT"/>
    <property type="match status" value="1"/>
</dbReference>
<accession>A0AAW1DGM0</accession>
<evidence type="ECO:0000313" key="2">
    <source>
        <dbReference type="EMBL" id="KAK9510043.1"/>
    </source>
</evidence>
<dbReference type="Gene3D" id="3.10.100.10">
    <property type="entry name" value="Mannose-Binding Protein A, subunit A"/>
    <property type="match status" value="1"/>
</dbReference>